<dbReference type="Pfam" id="PF09834">
    <property type="entry name" value="DUF2061"/>
    <property type="match status" value="1"/>
</dbReference>
<organism evidence="3 4">
    <name type="scientific">Cribrihabitans marinus</name>
    <dbReference type="NCBI Taxonomy" id="1227549"/>
    <lineage>
        <taxon>Bacteria</taxon>
        <taxon>Pseudomonadati</taxon>
        <taxon>Pseudomonadota</taxon>
        <taxon>Alphaproteobacteria</taxon>
        <taxon>Rhodobacterales</taxon>
        <taxon>Paracoccaceae</taxon>
        <taxon>Cribrihabitans</taxon>
    </lineage>
</organism>
<keyword evidence="4" id="KW-1185">Reference proteome</keyword>
<dbReference type="Proteomes" id="UP000199379">
    <property type="component" value="Unassembled WGS sequence"/>
</dbReference>
<keyword evidence="1" id="KW-0812">Transmembrane</keyword>
<reference evidence="3 4" key="1">
    <citation type="submission" date="2016-10" db="EMBL/GenBank/DDBJ databases">
        <authorList>
            <person name="de Groot N.N."/>
        </authorList>
    </citation>
    <scope>NUCLEOTIDE SEQUENCE [LARGE SCALE GENOMIC DNA]</scope>
    <source>
        <strain evidence="3 4">DSM 29340</strain>
    </source>
</reference>
<dbReference type="AlphaFoldDB" id="A0A1H6ZWT7"/>
<proteinExistence type="predicted"/>
<evidence type="ECO:0000259" key="2">
    <source>
        <dbReference type="Pfam" id="PF09834"/>
    </source>
</evidence>
<accession>A0A1H6ZWT7</accession>
<protein>
    <submittedName>
        <fullName evidence="3">Predicted membrane protein</fullName>
    </submittedName>
</protein>
<evidence type="ECO:0000313" key="3">
    <source>
        <dbReference type="EMBL" id="SEJ57678.1"/>
    </source>
</evidence>
<evidence type="ECO:0000313" key="4">
    <source>
        <dbReference type="Proteomes" id="UP000199379"/>
    </source>
</evidence>
<gene>
    <name evidence="3" type="ORF">SAMN05444007_105279</name>
</gene>
<sequence length="71" mass="7625">MGNGMETRWRSLVKAIVWNVIGLGVMTLVGLAATGSAALGGTMALANTALGFVMYLTYERVWAGIRWGRHV</sequence>
<evidence type="ECO:0000256" key="1">
    <source>
        <dbReference type="SAM" id="Phobius"/>
    </source>
</evidence>
<feature type="transmembrane region" description="Helical" evidence="1">
    <location>
        <begin position="38"/>
        <end position="58"/>
    </location>
</feature>
<dbReference type="STRING" id="1227549.SAMN05444007_105279"/>
<keyword evidence="1" id="KW-0472">Membrane</keyword>
<keyword evidence="1" id="KW-1133">Transmembrane helix</keyword>
<dbReference type="InterPro" id="IPR018638">
    <property type="entry name" value="DUF2061_membrane"/>
</dbReference>
<dbReference type="EMBL" id="FNYD01000005">
    <property type="protein sequence ID" value="SEJ57678.1"/>
    <property type="molecule type" value="Genomic_DNA"/>
</dbReference>
<feature type="domain" description="DUF2061" evidence="2">
    <location>
        <begin position="12"/>
        <end position="63"/>
    </location>
</feature>
<name>A0A1H6ZWT7_9RHOB</name>
<feature type="transmembrane region" description="Helical" evidence="1">
    <location>
        <begin position="12"/>
        <end position="32"/>
    </location>
</feature>